<keyword evidence="1" id="KW-0732">Signal</keyword>
<protein>
    <submittedName>
        <fullName evidence="2">Protein sel-1 like 3</fullName>
    </submittedName>
</protein>
<feature type="signal peptide" evidence="1">
    <location>
        <begin position="1"/>
        <end position="19"/>
    </location>
</feature>
<name>A0AAD9B1Z1_DISEL</name>
<evidence type="ECO:0000313" key="2">
    <source>
        <dbReference type="EMBL" id="KAK1875111.1"/>
    </source>
</evidence>
<organism evidence="2 3">
    <name type="scientific">Dissostichus eleginoides</name>
    <name type="common">Patagonian toothfish</name>
    <name type="synonym">Dissostichus amissus</name>
    <dbReference type="NCBI Taxonomy" id="100907"/>
    <lineage>
        <taxon>Eukaryota</taxon>
        <taxon>Metazoa</taxon>
        <taxon>Chordata</taxon>
        <taxon>Craniata</taxon>
        <taxon>Vertebrata</taxon>
        <taxon>Euteleostomi</taxon>
        <taxon>Actinopterygii</taxon>
        <taxon>Neopterygii</taxon>
        <taxon>Teleostei</taxon>
        <taxon>Neoteleostei</taxon>
        <taxon>Acanthomorphata</taxon>
        <taxon>Eupercaria</taxon>
        <taxon>Perciformes</taxon>
        <taxon>Notothenioidei</taxon>
        <taxon>Nototheniidae</taxon>
        <taxon>Dissostichus</taxon>
    </lineage>
</organism>
<dbReference type="EMBL" id="JASDAP010000251">
    <property type="protein sequence ID" value="KAK1875111.1"/>
    <property type="molecule type" value="Genomic_DNA"/>
</dbReference>
<dbReference type="InterPro" id="IPR042756">
    <property type="entry name" value="Sel-1L3"/>
</dbReference>
<evidence type="ECO:0000313" key="3">
    <source>
        <dbReference type="Proteomes" id="UP001228049"/>
    </source>
</evidence>
<reference evidence="2" key="1">
    <citation type="submission" date="2023-04" db="EMBL/GenBank/DDBJ databases">
        <title>Chromosome-level genome of Chaenocephalus aceratus.</title>
        <authorList>
            <person name="Park H."/>
        </authorList>
    </citation>
    <scope>NUCLEOTIDE SEQUENCE</scope>
    <source>
        <strain evidence="2">DE</strain>
        <tissue evidence="2">Muscle</tissue>
    </source>
</reference>
<feature type="chain" id="PRO_5042133137" evidence="1">
    <location>
        <begin position="20"/>
        <end position="93"/>
    </location>
</feature>
<evidence type="ECO:0000256" key="1">
    <source>
        <dbReference type="SAM" id="SignalP"/>
    </source>
</evidence>
<keyword evidence="3" id="KW-1185">Reference proteome</keyword>
<dbReference type="PANTHER" id="PTHR44444:SF1">
    <property type="entry name" value="PROTEIN SEL-1 HOMOLOG 3"/>
    <property type="match status" value="1"/>
</dbReference>
<accession>A0AAD9B1Z1</accession>
<comment type="caution">
    <text evidence="2">The sequence shown here is derived from an EMBL/GenBank/DDBJ whole genome shotgun (WGS) entry which is preliminary data.</text>
</comment>
<proteinExistence type="predicted"/>
<dbReference type="Proteomes" id="UP001228049">
    <property type="component" value="Unassembled WGS sequence"/>
</dbReference>
<dbReference type="PANTHER" id="PTHR44444">
    <property type="entry name" value="PROTEIN SEL-1 HOMOLOG 3"/>
    <property type="match status" value="1"/>
</dbReference>
<gene>
    <name evidence="2" type="ORF">KUDE01_031805</name>
</gene>
<dbReference type="AlphaFoldDB" id="A0AAD9B1Z1"/>
<sequence>MKVLQSLCCLFAAVMVISASSPPTETPTETPAWSARILQISRNHQCSHESAVEDLLKFPLASTGETFGLARRFQPFRQRGLERARLHAVTQPR</sequence>